<dbReference type="InterPro" id="IPR013320">
    <property type="entry name" value="ConA-like_dom_sf"/>
</dbReference>
<accession>A0A1R2CDS4</accession>
<dbReference type="PANTHER" id="PTHR10963:SF55">
    <property type="entry name" value="GLYCOSIDE HYDROLASE FAMILY 16 PROTEIN"/>
    <property type="match status" value="1"/>
</dbReference>
<proteinExistence type="inferred from homology"/>
<gene>
    <name evidence="4" type="ORF">SteCoe_11152</name>
</gene>
<evidence type="ECO:0000313" key="5">
    <source>
        <dbReference type="Proteomes" id="UP000187209"/>
    </source>
</evidence>
<evidence type="ECO:0000259" key="3">
    <source>
        <dbReference type="PROSITE" id="PS51762"/>
    </source>
</evidence>
<dbReference type="CDD" id="cd08024">
    <property type="entry name" value="GH16_CCF"/>
    <property type="match status" value="1"/>
</dbReference>
<evidence type="ECO:0000256" key="1">
    <source>
        <dbReference type="ARBA" id="ARBA00006865"/>
    </source>
</evidence>
<dbReference type="InterPro" id="IPR000757">
    <property type="entry name" value="Beta-glucanase-like"/>
</dbReference>
<keyword evidence="5" id="KW-1185">Reference proteome</keyword>
<dbReference type="GO" id="GO:0004553">
    <property type="term" value="F:hydrolase activity, hydrolyzing O-glycosyl compounds"/>
    <property type="evidence" value="ECO:0007669"/>
    <property type="project" value="InterPro"/>
</dbReference>
<keyword evidence="2" id="KW-0732">Signal</keyword>
<dbReference type="InterPro" id="IPR050546">
    <property type="entry name" value="Glycosyl_Hydrlase_16"/>
</dbReference>
<feature type="signal peptide" evidence="2">
    <location>
        <begin position="1"/>
        <end position="19"/>
    </location>
</feature>
<name>A0A1R2CDS4_9CILI</name>
<comment type="caution">
    <text evidence="4">The sequence shown here is derived from an EMBL/GenBank/DDBJ whole genome shotgun (WGS) entry which is preliminary data.</text>
</comment>
<dbReference type="Proteomes" id="UP000187209">
    <property type="component" value="Unassembled WGS sequence"/>
</dbReference>
<evidence type="ECO:0000256" key="2">
    <source>
        <dbReference type="SAM" id="SignalP"/>
    </source>
</evidence>
<dbReference type="SUPFAM" id="SSF49899">
    <property type="entry name" value="Concanavalin A-like lectins/glucanases"/>
    <property type="match status" value="1"/>
</dbReference>
<evidence type="ECO:0000313" key="4">
    <source>
        <dbReference type="EMBL" id="OMJ87153.1"/>
    </source>
</evidence>
<dbReference type="Pfam" id="PF00722">
    <property type="entry name" value="Glyco_hydro_16"/>
    <property type="match status" value="1"/>
</dbReference>
<comment type="similarity">
    <text evidence="1">Belongs to the glycosyl hydrolase 16 family.</text>
</comment>
<dbReference type="PROSITE" id="PS51762">
    <property type="entry name" value="GH16_2"/>
    <property type="match status" value="1"/>
</dbReference>
<dbReference type="AlphaFoldDB" id="A0A1R2CDS4"/>
<dbReference type="OrthoDB" id="4781at2759"/>
<reference evidence="4 5" key="1">
    <citation type="submission" date="2016-11" db="EMBL/GenBank/DDBJ databases">
        <title>The macronuclear genome of Stentor coeruleus: a giant cell with tiny introns.</title>
        <authorList>
            <person name="Slabodnick M."/>
            <person name="Ruby J.G."/>
            <person name="Reiff S.B."/>
            <person name="Swart E.C."/>
            <person name="Gosai S."/>
            <person name="Prabakaran S."/>
            <person name="Witkowska E."/>
            <person name="Larue G.E."/>
            <person name="Fisher S."/>
            <person name="Freeman R.M."/>
            <person name="Gunawardena J."/>
            <person name="Chu W."/>
            <person name="Stover N.A."/>
            <person name="Gregory B.D."/>
            <person name="Nowacki M."/>
            <person name="Derisi J."/>
            <person name="Roy S.W."/>
            <person name="Marshall W.F."/>
            <person name="Sood P."/>
        </authorList>
    </citation>
    <scope>NUCLEOTIDE SEQUENCE [LARGE SCALE GENOMIC DNA]</scope>
    <source>
        <strain evidence="4">WM001</strain>
    </source>
</reference>
<protein>
    <recommendedName>
        <fullName evidence="3">GH16 domain-containing protein</fullName>
    </recommendedName>
</protein>
<feature type="chain" id="PRO_5011983275" description="GH16 domain-containing protein" evidence="2">
    <location>
        <begin position="20"/>
        <end position="357"/>
    </location>
</feature>
<dbReference type="GO" id="GO:0005975">
    <property type="term" value="P:carbohydrate metabolic process"/>
    <property type="evidence" value="ECO:0007669"/>
    <property type="project" value="InterPro"/>
</dbReference>
<dbReference type="Gene3D" id="2.60.120.200">
    <property type="match status" value="1"/>
</dbReference>
<feature type="domain" description="GH16" evidence="3">
    <location>
        <begin position="11"/>
        <end position="351"/>
    </location>
</feature>
<dbReference type="EMBL" id="MPUH01000184">
    <property type="protein sequence ID" value="OMJ87153.1"/>
    <property type="molecule type" value="Genomic_DNA"/>
</dbReference>
<sequence>MANALVLACMLIFVSSVYAETLIFEENFNQLDLSRWKHELTLAGGGNWEFEWYVNNRSNSYVKNGVLYIMPTMTENAIGTSTMLSGEVNIWGGSIADQCTGNYFYGCDRNAAASGNYNNPIRSARIRTAESFSFKYGRVETRAKLPKGDWLWPAIWMLPKYNWYGNWPASGEIDIMESRGNSPNYNAGGNNQFASTLHWGPDWADNRYPMTHSVYNNPTSLGDDFHVYGLYWNSDKLYTYIDSPNNIVLNVDFTTESFWQRGNFPSVFDNPWVGEPNSAPFNQEFFFTINLAVGGTSGYFPDGVGNKPWSDNDPHSINSFWNNRGAWLPTWNGEDAALKVDYIKVWSFDPADEIEVE</sequence>
<organism evidence="4 5">
    <name type="scientific">Stentor coeruleus</name>
    <dbReference type="NCBI Taxonomy" id="5963"/>
    <lineage>
        <taxon>Eukaryota</taxon>
        <taxon>Sar</taxon>
        <taxon>Alveolata</taxon>
        <taxon>Ciliophora</taxon>
        <taxon>Postciliodesmatophora</taxon>
        <taxon>Heterotrichea</taxon>
        <taxon>Heterotrichida</taxon>
        <taxon>Stentoridae</taxon>
        <taxon>Stentor</taxon>
    </lineage>
</organism>
<dbReference type="PANTHER" id="PTHR10963">
    <property type="entry name" value="GLYCOSYL HYDROLASE-RELATED"/>
    <property type="match status" value="1"/>
</dbReference>